<proteinExistence type="predicted"/>
<dbReference type="PROSITE" id="PS00028">
    <property type="entry name" value="ZINC_FINGER_C2H2_1"/>
    <property type="match status" value="1"/>
</dbReference>
<gene>
    <name evidence="1" type="ORF">PACLA_8A021046</name>
</gene>
<dbReference type="PANTHER" id="PTHR33845">
    <property type="entry name" value="C2H2-TYPE DOMAIN-CONTAINING PROTEIN"/>
    <property type="match status" value="1"/>
</dbReference>
<dbReference type="EMBL" id="CACRXK020000214">
    <property type="protein sequence ID" value="CAB3979626.1"/>
    <property type="molecule type" value="Genomic_DNA"/>
</dbReference>
<keyword evidence="2" id="KW-1185">Reference proteome</keyword>
<dbReference type="PANTHER" id="PTHR33845:SF1">
    <property type="entry name" value="C2H2-TYPE DOMAIN-CONTAINING PROTEIN"/>
    <property type="match status" value="1"/>
</dbReference>
<organism evidence="1 2">
    <name type="scientific">Paramuricea clavata</name>
    <name type="common">Red gorgonian</name>
    <name type="synonym">Violescent sea-whip</name>
    <dbReference type="NCBI Taxonomy" id="317549"/>
    <lineage>
        <taxon>Eukaryota</taxon>
        <taxon>Metazoa</taxon>
        <taxon>Cnidaria</taxon>
        <taxon>Anthozoa</taxon>
        <taxon>Octocorallia</taxon>
        <taxon>Malacalcyonacea</taxon>
        <taxon>Plexauridae</taxon>
        <taxon>Paramuricea</taxon>
    </lineage>
</organism>
<dbReference type="AlphaFoldDB" id="A0A6S7FV16"/>
<protein>
    <submittedName>
        <fullName evidence="1">SURP and G-patch domain-containing 1</fullName>
    </submittedName>
</protein>
<accession>A0A6S7FV16</accession>
<sequence>MSDVVGKLKMIMPHLKTIFYRQDNTGCYRSGPTIVGVSLVSKLHGVTIKRMDFSDPQGGKGACNRKAANIKTHMKVHLIQGIDIETAHQMVNAMRSSVGVHGLSITLCESPETPDNLIQVKLEGVSSFSNVEYNKNYFRVWKAYDIGPGKKITLGSLNIAKDARIPSLITNEDEVLTDKFSNKRSTNKGSTSNPTCANTGTATSVEAKECSDNTVQLFACPEEGCTKTYQRFSALHHHLDSEKHERALECETLLDKAIHGYAIRLDEQFTRVQIQQSSAEGTSSKQTTLPMGWALKSSTTTRGRFTDNQKQYLMSKFSIGEPTGNKAIAVSVAKSMITARDSNGQRLFSSDEFLTSQQI</sequence>
<comment type="caution">
    <text evidence="1">The sequence shown here is derived from an EMBL/GenBank/DDBJ whole genome shotgun (WGS) entry which is preliminary data.</text>
</comment>
<evidence type="ECO:0000313" key="1">
    <source>
        <dbReference type="EMBL" id="CAB3979626.1"/>
    </source>
</evidence>
<dbReference type="Proteomes" id="UP001152795">
    <property type="component" value="Unassembled WGS sequence"/>
</dbReference>
<dbReference type="InterPro" id="IPR013087">
    <property type="entry name" value="Znf_C2H2_type"/>
</dbReference>
<dbReference type="OrthoDB" id="5987084at2759"/>
<name>A0A6S7FV16_PARCT</name>
<reference evidence="1" key="1">
    <citation type="submission" date="2020-04" db="EMBL/GenBank/DDBJ databases">
        <authorList>
            <person name="Alioto T."/>
            <person name="Alioto T."/>
            <person name="Gomez Garrido J."/>
        </authorList>
    </citation>
    <scope>NUCLEOTIDE SEQUENCE</scope>
    <source>
        <strain evidence="1">A484AB</strain>
    </source>
</reference>
<evidence type="ECO:0000313" key="2">
    <source>
        <dbReference type="Proteomes" id="UP001152795"/>
    </source>
</evidence>